<evidence type="ECO:0008006" key="4">
    <source>
        <dbReference type="Google" id="ProtNLM"/>
    </source>
</evidence>
<evidence type="ECO:0000313" key="3">
    <source>
        <dbReference type="Proteomes" id="UP000003953"/>
    </source>
</evidence>
<protein>
    <recommendedName>
        <fullName evidence="4">PepSY domain protein</fullName>
    </recommendedName>
</protein>
<sequence>MMTKQFRNLHIYLSLFFLPVALMYALTGVLYISGFDQDSGATKNTYIFNAEIPKGGEIDAMLKYLEENNLPLPAKTEPKPNKSGALSIGGTHYSASIAQSGENQWTINTTKRSLIGDMIMLHKAKAKWYFNVLAIGFGITMVLLYLSGLMITLFNSKKNRNIQYGTIFAGCLVSIVLGVLSVM</sequence>
<keyword evidence="1" id="KW-0472">Membrane</keyword>
<dbReference type="Proteomes" id="UP000003953">
    <property type="component" value="Unassembled WGS sequence"/>
</dbReference>
<gene>
    <name evidence="2" type="ORF">HPMG_01874</name>
</gene>
<organism evidence="2 3">
    <name type="scientific">Helicobacter pullorum MIT 98-5489</name>
    <dbReference type="NCBI Taxonomy" id="537972"/>
    <lineage>
        <taxon>Bacteria</taxon>
        <taxon>Pseudomonadati</taxon>
        <taxon>Campylobacterota</taxon>
        <taxon>Epsilonproteobacteria</taxon>
        <taxon>Campylobacterales</taxon>
        <taxon>Helicobacteraceae</taxon>
        <taxon>Helicobacter</taxon>
    </lineage>
</organism>
<feature type="transmembrane region" description="Helical" evidence="1">
    <location>
        <begin position="128"/>
        <end position="152"/>
    </location>
</feature>
<dbReference type="AlphaFoldDB" id="C5F2C3"/>
<dbReference type="HOGENOM" id="CLU_122739_0_0_7"/>
<keyword evidence="1" id="KW-1133">Transmembrane helix</keyword>
<accession>C5F2C3</accession>
<proteinExistence type="predicted"/>
<keyword evidence="3" id="KW-1185">Reference proteome</keyword>
<feature type="transmembrane region" description="Helical" evidence="1">
    <location>
        <begin position="164"/>
        <end position="182"/>
    </location>
</feature>
<dbReference type="EMBL" id="DS990447">
    <property type="protein sequence ID" value="EEQ64417.1"/>
    <property type="molecule type" value="Genomic_DNA"/>
</dbReference>
<evidence type="ECO:0000256" key="1">
    <source>
        <dbReference type="SAM" id="Phobius"/>
    </source>
</evidence>
<name>C5F2C3_9HELI</name>
<evidence type="ECO:0000313" key="2">
    <source>
        <dbReference type="EMBL" id="EEQ64417.1"/>
    </source>
</evidence>
<reference evidence="3" key="1">
    <citation type="journal article" date="2014" name="Genome Announc.">
        <title>Draft genome sequences of six enterohepatic helicobacter species isolated from humans and one from rhesus macaques.</title>
        <authorList>
            <person name="Shen Z."/>
            <person name="Sheh A."/>
            <person name="Young S.K."/>
            <person name="Abouelliel A."/>
            <person name="Ward D.V."/>
            <person name="Earl A.M."/>
            <person name="Fox J.G."/>
        </authorList>
    </citation>
    <scope>NUCLEOTIDE SEQUENCE [LARGE SCALE GENOMIC DNA]</scope>
    <source>
        <strain evidence="3">MIT 98-5489</strain>
    </source>
</reference>
<feature type="transmembrane region" description="Helical" evidence="1">
    <location>
        <begin position="12"/>
        <end position="32"/>
    </location>
</feature>
<keyword evidence="1" id="KW-0812">Transmembrane</keyword>
<dbReference type="eggNOG" id="COG3295">
    <property type="taxonomic scope" value="Bacteria"/>
</dbReference>